<dbReference type="EMBL" id="DSVQ01000003">
    <property type="protein sequence ID" value="HGT37857.1"/>
    <property type="molecule type" value="Genomic_DNA"/>
</dbReference>
<evidence type="ECO:0000313" key="2">
    <source>
        <dbReference type="EMBL" id="HGT37857.1"/>
    </source>
</evidence>
<name>A0A7C4LLB2_9PLAN</name>
<accession>A0A7C4LLB2</accession>
<evidence type="ECO:0000256" key="1">
    <source>
        <dbReference type="SAM" id="MobiDB-lite"/>
    </source>
</evidence>
<sequence>MRWWARTLVFGLLGTQLAGCTLLHELQPHRLRRLNRGPAPSLDPEFTTQKSDRPPAFHSAPANALILVSTHRR</sequence>
<dbReference type="AlphaFoldDB" id="A0A7C4LLB2"/>
<proteinExistence type="predicted"/>
<organism evidence="2">
    <name type="scientific">Schlesneria paludicola</name>
    <dbReference type="NCBI Taxonomy" id="360056"/>
    <lineage>
        <taxon>Bacteria</taxon>
        <taxon>Pseudomonadati</taxon>
        <taxon>Planctomycetota</taxon>
        <taxon>Planctomycetia</taxon>
        <taxon>Planctomycetales</taxon>
        <taxon>Planctomycetaceae</taxon>
        <taxon>Schlesneria</taxon>
    </lineage>
</organism>
<comment type="caution">
    <text evidence="2">The sequence shown here is derived from an EMBL/GenBank/DDBJ whole genome shotgun (WGS) entry which is preliminary data.</text>
</comment>
<gene>
    <name evidence="2" type="ORF">ENS64_01100</name>
</gene>
<feature type="region of interest" description="Disordered" evidence="1">
    <location>
        <begin position="34"/>
        <end position="55"/>
    </location>
</feature>
<protein>
    <submittedName>
        <fullName evidence="2">Uncharacterized protein</fullName>
    </submittedName>
</protein>
<reference evidence="2" key="1">
    <citation type="journal article" date="2020" name="mSystems">
        <title>Genome- and Community-Level Interaction Insights into Carbon Utilization and Element Cycling Functions of Hydrothermarchaeota in Hydrothermal Sediment.</title>
        <authorList>
            <person name="Zhou Z."/>
            <person name="Liu Y."/>
            <person name="Xu W."/>
            <person name="Pan J."/>
            <person name="Luo Z.H."/>
            <person name="Li M."/>
        </authorList>
    </citation>
    <scope>NUCLEOTIDE SEQUENCE [LARGE SCALE GENOMIC DNA]</scope>
    <source>
        <strain evidence="2">SpSt-508</strain>
    </source>
</reference>